<dbReference type="Proteomes" id="UP000481153">
    <property type="component" value="Unassembled WGS sequence"/>
</dbReference>
<proteinExistence type="predicted"/>
<evidence type="ECO:0000313" key="2">
    <source>
        <dbReference type="EMBL" id="KAF0740294.1"/>
    </source>
</evidence>
<evidence type="ECO:0000313" key="3">
    <source>
        <dbReference type="Proteomes" id="UP000481153"/>
    </source>
</evidence>
<keyword evidence="1" id="KW-1133">Transmembrane helix</keyword>
<reference evidence="2 3" key="1">
    <citation type="submission" date="2019-07" db="EMBL/GenBank/DDBJ databases">
        <title>Genomics analysis of Aphanomyces spp. identifies a new class of oomycete effector associated with host adaptation.</title>
        <authorList>
            <person name="Gaulin E."/>
        </authorList>
    </citation>
    <scope>NUCLEOTIDE SEQUENCE [LARGE SCALE GENOMIC DNA]</scope>
    <source>
        <strain evidence="2 3">ATCC 201684</strain>
    </source>
</reference>
<dbReference type="EMBL" id="VJMJ01000053">
    <property type="protein sequence ID" value="KAF0740294.1"/>
    <property type="molecule type" value="Genomic_DNA"/>
</dbReference>
<evidence type="ECO:0008006" key="4">
    <source>
        <dbReference type="Google" id="ProtNLM"/>
    </source>
</evidence>
<dbReference type="VEuPathDB" id="FungiDB:AeMF1_004756"/>
<keyword evidence="1" id="KW-0472">Membrane</keyword>
<comment type="caution">
    <text evidence="2">The sequence shown here is derived from an EMBL/GenBank/DDBJ whole genome shotgun (WGS) entry which is preliminary data.</text>
</comment>
<protein>
    <recommendedName>
        <fullName evidence="4">VASt domain-containing protein</fullName>
    </recommendedName>
</protein>
<name>A0A6G0XJA3_9STRA</name>
<organism evidence="2 3">
    <name type="scientific">Aphanomyces euteiches</name>
    <dbReference type="NCBI Taxonomy" id="100861"/>
    <lineage>
        <taxon>Eukaryota</taxon>
        <taxon>Sar</taxon>
        <taxon>Stramenopiles</taxon>
        <taxon>Oomycota</taxon>
        <taxon>Saprolegniomycetes</taxon>
        <taxon>Saprolegniales</taxon>
        <taxon>Verrucalvaceae</taxon>
        <taxon>Aphanomyces</taxon>
    </lineage>
</organism>
<dbReference type="AlphaFoldDB" id="A0A6G0XJA3"/>
<keyword evidence="3" id="KW-1185">Reference proteome</keyword>
<feature type="transmembrane region" description="Helical" evidence="1">
    <location>
        <begin position="30"/>
        <end position="49"/>
    </location>
</feature>
<gene>
    <name evidence="2" type="ORF">Ae201684_004293</name>
</gene>
<accession>A0A6G0XJA3</accession>
<sequence length="674" mass="75769">MKVKQGHVGGIAMGAVLGMFWMRVVLGFSYLQIVFFMIFPLSFTIVVVMEERSLGPAIDLLLVKVRSLVWMAMHADDPTPPPMESTVDPFDETCHPRPSDPVLDAELKMSNTSDLITSANSSLFAGIHMDLIDHSVVHDESVYLQDTATGLFLKYADGKIKLTATPDEACLFEWIKGKTHHWGLVSKVSQKFIGQNMLSQIIATAKKLQNWEAFRVLQDATSPTMQNDLSAPIYMILCSSRFGKGMWLTGRGRDEDKHVVGLSKNFNFAVRLRYSSQLAAFHTALSPEHSPVADIFPTSFQEAAEVTPILTKCTFPPSPRFDSLSLFADAYDTLLPEHHSAWQVRPALGNVRYVTYPLHHLGVGCLAHEFHCYDLVDNLLWFRTKLILGPGLVPNFAFELTYQVELTATAVVLDCTVGVHWVQQPPSMFESYVKACAEHAAGLHAKHLVALMEHQTAPRVVTNLATLFVTSLHNAFDSPTYELNVPWNKTPFFSASLTPVYSGAWPISPETYLERMLSDAAWFFRVRDELSRPTTLDMSPWSLHPTLGHVRVHRFTTCVGGRDELVEEYQTYSSPEPNTLQFGRKLYLAHRKQWTVDIRWDFEQQDESSSVVATAVAFHWATPRADHADVEKHVTAVITASIERLHVLVTSQEELENMPWPDQLTAPIVRAMCE</sequence>
<evidence type="ECO:0000256" key="1">
    <source>
        <dbReference type="SAM" id="Phobius"/>
    </source>
</evidence>
<keyword evidence="1" id="KW-0812">Transmembrane</keyword>